<dbReference type="SUPFAM" id="SSF54495">
    <property type="entry name" value="UBC-like"/>
    <property type="match status" value="1"/>
</dbReference>
<dbReference type="OrthoDB" id="6600758at2759"/>
<sequence>WYRSARLSEERKAWRKDHPFGFIARPTKNPDGTMNLMLWEYGIPGRKGRPGRMGCIRDKSSSETTSHPLHPR</sequence>
<keyword evidence="3" id="KW-1185">Reference proteome</keyword>
<reference evidence="3" key="1">
    <citation type="submission" date="2021-01" db="EMBL/GenBank/DDBJ databases">
        <title>Caligus Genome Assembly.</title>
        <authorList>
            <person name="Gallardo-Escarate C."/>
        </authorList>
    </citation>
    <scope>NUCLEOTIDE SEQUENCE [LARGE SCALE GENOMIC DNA]</scope>
</reference>
<accession>A0A7T8H2E7</accession>
<dbReference type="Gene3D" id="3.10.110.10">
    <property type="entry name" value="Ubiquitin Conjugating Enzyme"/>
    <property type="match status" value="1"/>
</dbReference>
<gene>
    <name evidence="2" type="ORF">FKW44_016402</name>
</gene>
<feature type="non-terminal residue" evidence="2">
    <location>
        <position position="1"/>
    </location>
</feature>
<evidence type="ECO:0000256" key="1">
    <source>
        <dbReference type="SAM" id="MobiDB-lite"/>
    </source>
</evidence>
<dbReference type="EMBL" id="CP045900">
    <property type="protein sequence ID" value="QQP41901.1"/>
    <property type="molecule type" value="Genomic_DNA"/>
</dbReference>
<name>A0A7T8H2E7_CALRO</name>
<evidence type="ECO:0000313" key="2">
    <source>
        <dbReference type="EMBL" id="QQP41901.1"/>
    </source>
</evidence>
<proteinExistence type="predicted"/>
<feature type="region of interest" description="Disordered" evidence="1">
    <location>
        <begin position="49"/>
        <end position="72"/>
    </location>
</feature>
<dbReference type="Proteomes" id="UP000595437">
    <property type="component" value="Chromosome 11"/>
</dbReference>
<organism evidence="2 3">
    <name type="scientific">Caligus rogercresseyi</name>
    <name type="common">Sea louse</name>
    <dbReference type="NCBI Taxonomy" id="217165"/>
    <lineage>
        <taxon>Eukaryota</taxon>
        <taxon>Metazoa</taxon>
        <taxon>Ecdysozoa</taxon>
        <taxon>Arthropoda</taxon>
        <taxon>Crustacea</taxon>
        <taxon>Multicrustacea</taxon>
        <taxon>Hexanauplia</taxon>
        <taxon>Copepoda</taxon>
        <taxon>Siphonostomatoida</taxon>
        <taxon>Caligidae</taxon>
        <taxon>Caligus</taxon>
    </lineage>
</organism>
<protein>
    <submittedName>
        <fullName evidence="2">SUMO-conjugating enzyme UBC9-B</fullName>
    </submittedName>
</protein>
<dbReference type="InterPro" id="IPR016135">
    <property type="entry name" value="UBQ-conjugating_enzyme/RWD"/>
</dbReference>
<feature type="non-terminal residue" evidence="2">
    <location>
        <position position="72"/>
    </location>
</feature>
<feature type="compositionally biased region" description="Polar residues" evidence="1">
    <location>
        <begin position="62"/>
        <end position="72"/>
    </location>
</feature>
<dbReference type="AlphaFoldDB" id="A0A7T8H2E7"/>
<evidence type="ECO:0000313" key="3">
    <source>
        <dbReference type="Proteomes" id="UP000595437"/>
    </source>
</evidence>